<dbReference type="Pfam" id="PF12666">
    <property type="entry name" value="PrgI"/>
    <property type="match status" value="1"/>
</dbReference>
<sequence>MSEYELGAHIPADVDAPDKVVYNLTFRQAAILAATAAGLWLAWQQLRDLLPGPVLLAVGLPVAAVAVVVALGRRDGLSLDRWLLAGLRHARTPKAYLPPHAAGAGRARLLHTTSRPVVPGVLQLPAQAVGADGVLDLGQHGTAAVVAVSTVNFGLRDPAEQAALIDTFGRWLNALTCPTQILLTTRPVDLTARARTLSAAAGHLNHDGLAALAADHAVFLTRLGEQTQPLARQVLVVVRDPARVRARRHADDTAAALARCAANTRVLDPTQLTHVLTHAVDPRRPGGLP</sequence>
<dbReference type="AlphaFoldDB" id="A0A8J3K041"/>
<keyword evidence="1" id="KW-0472">Membrane</keyword>
<reference evidence="2 3" key="1">
    <citation type="submission" date="2021-01" db="EMBL/GenBank/DDBJ databases">
        <title>Whole genome shotgun sequence of Catellatospora chokoriensis NBRC 107358.</title>
        <authorList>
            <person name="Komaki H."/>
            <person name="Tamura T."/>
        </authorList>
    </citation>
    <scope>NUCLEOTIDE SEQUENCE [LARGE SCALE GENOMIC DNA]</scope>
    <source>
        <strain evidence="2 3">NBRC 107358</strain>
    </source>
</reference>
<keyword evidence="1" id="KW-1133">Transmembrane helix</keyword>
<organism evidence="2 3">
    <name type="scientific">Catellatospora chokoriensis</name>
    <dbReference type="NCBI Taxonomy" id="310353"/>
    <lineage>
        <taxon>Bacteria</taxon>
        <taxon>Bacillati</taxon>
        <taxon>Actinomycetota</taxon>
        <taxon>Actinomycetes</taxon>
        <taxon>Micromonosporales</taxon>
        <taxon>Micromonosporaceae</taxon>
        <taxon>Catellatospora</taxon>
    </lineage>
</organism>
<dbReference type="EMBL" id="BONG01000023">
    <property type="protein sequence ID" value="GIF90466.1"/>
    <property type="molecule type" value="Genomic_DNA"/>
</dbReference>
<comment type="caution">
    <text evidence="2">The sequence shown here is derived from an EMBL/GenBank/DDBJ whole genome shotgun (WGS) entry which is preliminary data.</text>
</comment>
<proteinExistence type="predicted"/>
<evidence type="ECO:0000256" key="1">
    <source>
        <dbReference type="SAM" id="Phobius"/>
    </source>
</evidence>
<accession>A0A8J3K041</accession>
<gene>
    <name evidence="2" type="ORF">Cch02nite_39100</name>
</gene>
<dbReference type="Proteomes" id="UP000619293">
    <property type="component" value="Unassembled WGS sequence"/>
</dbReference>
<evidence type="ECO:0000313" key="2">
    <source>
        <dbReference type="EMBL" id="GIF90466.1"/>
    </source>
</evidence>
<evidence type="ECO:0008006" key="4">
    <source>
        <dbReference type="Google" id="ProtNLM"/>
    </source>
</evidence>
<name>A0A8J3K041_9ACTN</name>
<evidence type="ECO:0000313" key="3">
    <source>
        <dbReference type="Proteomes" id="UP000619293"/>
    </source>
</evidence>
<feature type="transmembrane region" description="Helical" evidence="1">
    <location>
        <begin position="20"/>
        <end position="43"/>
    </location>
</feature>
<dbReference type="InterPro" id="IPR024414">
    <property type="entry name" value="Uncharacterised_PrgI"/>
</dbReference>
<keyword evidence="3" id="KW-1185">Reference proteome</keyword>
<protein>
    <recommendedName>
        <fullName evidence="4">PrgI family protein</fullName>
    </recommendedName>
</protein>
<feature type="transmembrane region" description="Helical" evidence="1">
    <location>
        <begin position="49"/>
        <end position="71"/>
    </location>
</feature>
<keyword evidence="1" id="KW-0812">Transmembrane</keyword>
<dbReference type="RefSeq" id="WP_191842574.1">
    <property type="nucleotide sequence ID" value="NZ_BAAALB010000024.1"/>
</dbReference>